<dbReference type="GeneID" id="93221155"/>
<gene>
    <name evidence="1" type="ORF">G6Z83_01805</name>
</gene>
<protein>
    <submittedName>
        <fullName evidence="1">Uncharacterized protein</fullName>
    </submittedName>
</protein>
<evidence type="ECO:0000313" key="1">
    <source>
        <dbReference type="EMBL" id="QIH23481.1"/>
    </source>
</evidence>
<dbReference type="Proteomes" id="UP000501676">
    <property type="component" value="Chromosome"/>
</dbReference>
<dbReference type="AlphaFoldDB" id="A0A6G7BJ34"/>
<sequence length="217" mass="25523">MNRYEHIIIKKLNESEIDEDLLNSITNMIDFYFVSKVANSSIEKLIFNIIYSIVGGQDNIRAVINTNPFKLDKFIMWANFLITFFNDQDFSQIFYNEVQALKKQNFISEFELSDDFFEKVKENCISTNDENRITIPQKDISLINFGPLLYEGNLNIHNLSLSDSDKKILLYYYYCISDWSNVLYLSLSLKCKLKQNINVEDCNIEQILGVWLLNEQK</sequence>
<dbReference type="EMBL" id="CP049228">
    <property type="protein sequence ID" value="QIH23481.1"/>
    <property type="molecule type" value="Genomic_DNA"/>
</dbReference>
<evidence type="ECO:0000313" key="2">
    <source>
        <dbReference type="Proteomes" id="UP000501676"/>
    </source>
</evidence>
<dbReference type="RefSeq" id="WP_006736704.1">
    <property type="nucleotide sequence ID" value="NZ_CP049223.1"/>
</dbReference>
<accession>A0A6G7BJ34</accession>
<reference evidence="1 2" key="1">
    <citation type="submission" date="2020-02" db="EMBL/GenBank/DDBJ databases">
        <title>Complete genome sequences of six Lactobacillus iners strains isolated from the human vagina.</title>
        <authorList>
            <person name="France M.T."/>
            <person name="Rutt L."/>
            <person name="Narina S."/>
            <person name="Arbaugh S."/>
            <person name="Humphrys M.S."/>
            <person name="Ma B."/>
            <person name="Hayward M.R."/>
            <person name="Relman D."/>
            <person name="Kwon D.S."/>
            <person name="Ravel J."/>
        </authorList>
    </citation>
    <scope>NUCLEOTIDE SEQUENCE [LARGE SCALE GENOMIC DNA]</scope>
    <source>
        <strain evidence="1 2">C0210C1</strain>
    </source>
</reference>
<name>A0A6G7BJ34_9LACO</name>
<proteinExistence type="predicted"/>
<organism evidence="1 2">
    <name type="scientific">Lactobacillus iners</name>
    <dbReference type="NCBI Taxonomy" id="147802"/>
    <lineage>
        <taxon>Bacteria</taxon>
        <taxon>Bacillati</taxon>
        <taxon>Bacillota</taxon>
        <taxon>Bacilli</taxon>
        <taxon>Lactobacillales</taxon>
        <taxon>Lactobacillaceae</taxon>
        <taxon>Lactobacillus</taxon>
    </lineage>
</organism>